<reference evidence="6" key="1">
    <citation type="journal article" date="2019" name="Int. J. Syst. Evol. Microbiol.">
        <title>The Global Catalogue of Microorganisms (GCM) 10K type strain sequencing project: providing services to taxonomists for standard genome sequencing and annotation.</title>
        <authorList>
            <consortium name="The Broad Institute Genomics Platform"/>
            <consortium name="The Broad Institute Genome Sequencing Center for Infectious Disease"/>
            <person name="Wu L."/>
            <person name="Ma J."/>
        </authorList>
    </citation>
    <scope>NUCLEOTIDE SEQUENCE [LARGE SCALE GENOMIC DNA]</scope>
    <source>
        <strain evidence="6">JCM 4594</strain>
    </source>
</reference>
<evidence type="ECO:0000313" key="5">
    <source>
        <dbReference type="EMBL" id="GGY21080.1"/>
    </source>
</evidence>
<dbReference type="PROSITE" id="PS50949">
    <property type="entry name" value="HTH_GNTR"/>
    <property type="match status" value="2"/>
</dbReference>
<accession>A0ABQ2ZNV4</accession>
<evidence type="ECO:0000256" key="2">
    <source>
        <dbReference type="ARBA" id="ARBA00023125"/>
    </source>
</evidence>
<keyword evidence="2" id="KW-0238">DNA-binding</keyword>
<dbReference type="PRINTS" id="PR00035">
    <property type="entry name" value="HTHGNTR"/>
</dbReference>
<dbReference type="InterPro" id="IPR036388">
    <property type="entry name" value="WH-like_DNA-bd_sf"/>
</dbReference>
<evidence type="ECO:0000256" key="1">
    <source>
        <dbReference type="ARBA" id="ARBA00023015"/>
    </source>
</evidence>
<sequence length="186" mass="20154">MLRPSLAAFERPITPPFRVRRGHATLGSERWSDARGAEVPEASPRGTYLIIAETLRSEIQAEQGGDTLPSEADLMDSHGVSRNTIRRALKVLEADGVVESAPGIGWRVVRGGDRRSLAERMTDVIKEDSLSVGDTYPSEAKLCERFGASRTAVRRVLAQMEGNGLLATVHGKGRTVRALPASLARP</sequence>
<name>A0ABQ2ZNV4_9ACTN</name>
<dbReference type="PANTHER" id="PTHR44846">
    <property type="entry name" value="MANNOSYL-D-GLYCERATE TRANSPORT/METABOLISM SYSTEM REPRESSOR MNGR-RELATED"/>
    <property type="match status" value="1"/>
</dbReference>
<dbReference type="InterPro" id="IPR036390">
    <property type="entry name" value="WH_DNA-bd_sf"/>
</dbReference>
<protein>
    <recommendedName>
        <fullName evidence="4">HTH gntR-type domain-containing protein</fullName>
    </recommendedName>
</protein>
<dbReference type="Gene3D" id="1.10.10.10">
    <property type="entry name" value="Winged helix-like DNA-binding domain superfamily/Winged helix DNA-binding domain"/>
    <property type="match status" value="2"/>
</dbReference>
<feature type="domain" description="HTH gntR-type" evidence="4">
    <location>
        <begin position="45"/>
        <end position="111"/>
    </location>
</feature>
<dbReference type="EMBL" id="BMUU01000002">
    <property type="protein sequence ID" value="GGY21080.1"/>
    <property type="molecule type" value="Genomic_DNA"/>
</dbReference>
<dbReference type="Proteomes" id="UP000600946">
    <property type="component" value="Unassembled WGS sequence"/>
</dbReference>
<dbReference type="SMART" id="SM00345">
    <property type="entry name" value="HTH_GNTR"/>
    <property type="match status" value="2"/>
</dbReference>
<dbReference type="PANTHER" id="PTHR44846:SF17">
    <property type="entry name" value="GNTR-FAMILY TRANSCRIPTIONAL REGULATOR"/>
    <property type="match status" value="1"/>
</dbReference>
<keyword evidence="1" id="KW-0805">Transcription regulation</keyword>
<dbReference type="Pfam" id="PF00392">
    <property type="entry name" value="GntR"/>
    <property type="match status" value="2"/>
</dbReference>
<comment type="caution">
    <text evidence="5">The sequence shown here is derived from an EMBL/GenBank/DDBJ whole genome shotgun (WGS) entry which is preliminary data.</text>
</comment>
<evidence type="ECO:0000259" key="4">
    <source>
        <dbReference type="PROSITE" id="PS50949"/>
    </source>
</evidence>
<dbReference type="CDD" id="cd07377">
    <property type="entry name" value="WHTH_GntR"/>
    <property type="match status" value="1"/>
</dbReference>
<organism evidence="5 6">
    <name type="scientific">Streptomyces xanthochromogenes</name>
    <dbReference type="NCBI Taxonomy" id="67384"/>
    <lineage>
        <taxon>Bacteria</taxon>
        <taxon>Bacillati</taxon>
        <taxon>Actinomycetota</taxon>
        <taxon>Actinomycetes</taxon>
        <taxon>Kitasatosporales</taxon>
        <taxon>Streptomycetaceae</taxon>
        <taxon>Streptomyces</taxon>
    </lineage>
</organism>
<keyword evidence="3" id="KW-0804">Transcription</keyword>
<evidence type="ECO:0000313" key="6">
    <source>
        <dbReference type="Proteomes" id="UP000600946"/>
    </source>
</evidence>
<dbReference type="SUPFAM" id="SSF46785">
    <property type="entry name" value="Winged helix' DNA-binding domain"/>
    <property type="match status" value="2"/>
</dbReference>
<proteinExistence type="predicted"/>
<dbReference type="InterPro" id="IPR050679">
    <property type="entry name" value="Bact_HTH_transcr_reg"/>
</dbReference>
<evidence type="ECO:0000256" key="3">
    <source>
        <dbReference type="ARBA" id="ARBA00023163"/>
    </source>
</evidence>
<dbReference type="InterPro" id="IPR000524">
    <property type="entry name" value="Tscrpt_reg_HTH_GntR"/>
</dbReference>
<gene>
    <name evidence="5" type="ORF">GCM10010326_12290</name>
</gene>
<keyword evidence="6" id="KW-1185">Reference proteome</keyword>
<feature type="domain" description="HTH gntR-type" evidence="4">
    <location>
        <begin position="111"/>
        <end position="179"/>
    </location>
</feature>